<dbReference type="Gene3D" id="3.90.79.10">
    <property type="entry name" value="Nucleoside Triphosphate Pyrophosphohydrolase"/>
    <property type="match status" value="1"/>
</dbReference>
<comment type="subcellular location">
    <subcellularLocation>
        <location evidence="1">Mitochondrion</location>
    </subcellularLocation>
</comment>
<dbReference type="GO" id="GO:0000175">
    <property type="term" value="F:3'-5'-RNA exonuclease activity"/>
    <property type="evidence" value="ECO:0007669"/>
    <property type="project" value="TreeGrafter"/>
</dbReference>
<dbReference type="InterPro" id="IPR006941">
    <property type="entry name" value="RNase_CAF1"/>
</dbReference>
<dbReference type="VEuPathDB" id="FungiDB:BO72DRAFT_475848"/>
<evidence type="ECO:0000313" key="11">
    <source>
        <dbReference type="EMBL" id="RAK79635.1"/>
    </source>
</evidence>
<dbReference type="PANTHER" id="PTHR15092">
    <property type="entry name" value="POLY A -SPECIFIC RIBONUCLEASE/TARGET OF EGR1, MEMBER 1"/>
    <property type="match status" value="1"/>
</dbReference>
<organism evidence="11 12">
    <name type="scientific">Aspergillus fijiensis CBS 313.89</name>
    <dbReference type="NCBI Taxonomy" id="1448319"/>
    <lineage>
        <taxon>Eukaryota</taxon>
        <taxon>Fungi</taxon>
        <taxon>Dikarya</taxon>
        <taxon>Ascomycota</taxon>
        <taxon>Pezizomycotina</taxon>
        <taxon>Eurotiomycetes</taxon>
        <taxon>Eurotiomycetidae</taxon>
        <taxon>Eurotiales</taxon>
        <taxon>Aspergillaceae</taxon>
        <taxon>Aspergillus</taxon>
    </lineage>
</organism>
<dbReference type="GO" id="GO:1990431">
    <property type="term" value="P:priRNA 3'-end processing"/>
    <property type="evidence" value="ECO:0007669"/>
    <property type="project" value="TreeGrafter"/>
</dbReference>
<keyword evidence="6" id="KW-0496">Mitochondrion</keyword>
<feature type="region of interest" description="Disordered" evidence="9">
    <location>
        <begin position="618"/>
        <end position="639"/>
    </location>
</feature>
<keyword evidence="5" id="KW-0689">Ribosomal protein</keyword>
<evidence type="ECO:0000256" key="2">
    <source>
        <dbReference type="ARBA" id="ARBA00008372"/>
    </source>
</evidence>
<dbReference type="GO" id="GO:1990904">
    <property type="term" value="C:ribonucleoprotein complex"/>
    <property type="evidence" value="ECO:0007669"/>
    <property type="project" value="UniProtKB-KW"/>
</dbReference>
<gene>
    <name evidence="11" type="ORF">BO72DRAFT_475848</name>
</gene>
<evidence type="ECO:0000256" key="3">
    <source>
        <dbReference type="ARBA" id="ARBA00009070"/>
    </source>
</evidence>
<dbReference type="GO" id="GO:1990432">
    <property type="term" value="P:siRNA 3'-end processing"/>
    <property type="evidence" value="ECO:0007669"/>
    <property type="project" value="TreeGrafter"/>
</dbReference>
<evidence type="ECO:0000256" key="9">
    <source>
        <dbReference type="SAM" id="MobiDB-lite"/>
    </source>
</evidence>
<dbReference type="Proteomes" id="UP000249789">
    <property type="component" value="Unassembled WGS sequence"/>
</dbReference>
<dbReference type="EMBL" id="KZ824632">
    <property type="protein sequence ID" value="RAK79635.1"/>
    <property type="molecule type" value="Genomic_DNA"/>
</dbReference>
<dbReference type="PANTHER" id="PTHR15092:SF22">
    <property type="entry name" value="POLY(A)-SPECIFIC RIBONUCLEASE PNLDC1"/>
    <property type="match status" value="1"/>
</dbReference>
<dbReference type="InterPro" id="IPR036397">
    <property type="entry name" value="RNaseH_sf"/>
</dbReference>
<dbReference type="InterPro" id="IPR051181">
    <property type="entry name" value="CAF1_poly(A)_ribonucleases"/>
</dbReference>
<dbReference type="SUPFAM" id="SSF53098">
    <property type="entry name" value="Ribonuclease H-like"/>
    <property type="match status" value="1"/>
</dbReference>
<feature type="region of interest" description="Disordered" evidence="9">
    <location>
        <begin position="473"/>
        <end position="508"/>
    </location>
</feature>
<dbReference type="Pfam" id="PF11788">
    <property type="entry name" value="MRP-L46"/>
    <property type="match status" value="1"/>
</dbReference>
<keyword evidence="12" id="KW-1185">Reference proteome</keyword>
<dbReference type="InterPro" id="IPR012337">
    <property type="entry name" value="RNaseH-like_sf"/>
</dbReference>
<evidence type="ECO:0000256" key="6">
    <source>
        <dbReference type="ARBA" id="ARBA00023128"/>
    </source>
</evidence>
<dbReference type="AlphaFoldDB" id="A0A8G1W090"/>
<name>A0A8G1W090_9EURO</name>
<dbReference type="SUPFAM" id="SSF55811">
    <property type="entry name" value="Nudix"/>
    <property type="match status" value="1"/>
</dbReference>
<feature type="region of interest" description="Disordered" evidence="9">
    <location>
        <begin position="533"/>
        <end position="552"/>
    </location>
</feature>
<feature type="compositionally biased region" description="Low complexity" evidence="9">
    <location>
        <begin position="533"/>
        <end position="542"/>
    </location>
</feature>
<proteinExistence type="inferred from homology"/>
<keyword evidence="4" id="KW-0809">Transit peptide</keyword>
<dbReference type="Gene3D" id="3.30.420.10">
    <property type="entry name" value="Ribonuclease H-like superfamily/Ribonuclease H"/>
    <property type="match status" value="2"/>
</dbReference>
<feature type="compositionally biased region" description="Low complexity" evidence="9">
    <location>
        <begin position="620"/>
        <end position="639"/>
    </location>
</feature>
<dbReference type="GO" id="GO:0000289">
    <property type="term" value="P:nuclear-transcribed mRNA poly(A) tail shortening"/>
    <property type="evidence" value="ECO:0007669"/>
    <property type="project" value="TreeGrafter"/>
</dbReference>
<reference evidence="11 12" key="1">
    <citation type="submission" date="2018-02" db="EMBL/GenBank/DDBJ databases">
        <title>The genomes of Aspergillus section Nigri reveals drivers in fungal speciation.</title>
        <authorList>
            <consortium name="DOE Joint Genome Institute"/>
            <person name="Vesth T.C."/>
            <person name="Nybo J."/>
            <person name="Theobald S."/>
            <person name="Brandl J."/>
            <person name="Frisvad J.C."/>
            <person name="Nielsen K.F."/>
            <person name="Lyhne E.K."/>
            <person name="Kogle M.E."/>
            <person name="Kuo A."/>
            <person name="Riley R."/>
            <person name="Clum A."/>
            <person name="Nolan M."/>
            <person name="Lipzen A."/>
            <person name="Salamov A."/>
            <person name="Henrissat B."/>
            <person name="Wiebenga A."/>
            <person name="De vries R.P."/>
            <person name="Grigoriev I.V."/>
            <person name="Mortensen U.H."/>
            <person name="Andersen M.R."/>
            <person name="Baker S.E."/>
        </authorList>
    </citation>
    <scope>NUCLEOTIDE SEQUENCE [LARGE SCALE GENOMIC DNA]</scope>
    <source>
        <strain evidence="11 12">CBS 313.89</strain>
    </source>
</reference>
<feature type="domain" description="Large ribosomal subunit protein mL46 N-terminal" evidence="10">
    <location>
        <begin position="646"/>
        <end position="778"/>
    </location>
</feature>
<dbReference type="GO" id="GO:0003723">
    <property type="term" value="F:RNA binding"/>
    <property type="evidence" value="ECO:0007669"/>
    <property type="project" value="TreeGrafter"/>
</dbReference>
<keyword evidence="7" id="KW-0687">Ribonucleoprotein</keyword>
<evidence type="ECO:0000256" key="4">
    <source>
        <dbReference type="ARBA" id="ARBA00022946"/>
    </source>
</evidence>
<comment type="similarity">
    <text evidence="3">Belongs to the mitochondrion-specific ribosomal protein mL46 family.</text>
</comment>
<dbReference type="CDD" id="cd04661">
    <property type="entry name" value="NUDIX_MRP_L46"/>
    <property type="match status" value="1"/>
</dbReference>
<evidence type="ECO:0000256" key="8">
    <source>
        <dbReference type="ARBA" id="ARBA00035190"/>
    </source>
</evidence>
<dbReference type="RefSeq" id="XP_040803645.1">
    <property type="nucleotide sequence ID" value="XM_040947356.1"/>
</dbReference>
<evidence type="ECO:0000313" key="12">
    <source>
        <dbReference type="Proteomes" id="UP000249789"/>
    </source>
</evidence>
<accession>A0A8G1W090</accession>
<dbReference type="GO" id="GO:0005743">
    <property type="term" value="C:mitochondrial inner membrane"/>
    <property type="evidence" value="ECO:0007669"/>
    <property type="project" value="UniProtKB-ARBA"/>
</dbReference>
<dbReference type="GO" id="GO:0005840">
    <property type="term" value="C:ribosome"/>
    <property type="evidence" value="ECO:0007669"/>
    <property type="project" value="UniProtKB-KW"/>
</dbReference>
<comment type="similarity">
    <text evidence="2">Belongs to the CAF1 family.</text>
</comment>
<evidence type="ECO:0000256" key="7">
    <source>
        <dbReference type="ARBA" id="ARBA00023274"/>
    </source>
</evidence>
<dbReference type="OrthoDB" id="414075at2759"/>
<dbReference type="Pfam" id="PF04857">
    <property type="entry name" value="CAF1"/>
    <property type="match status" value="1"/>
</dbReference>
<dbReference type="InterPro" id="IPR015797">
    <property type="entry name" value="NUDIX_hydrolase-like_dom_sf"/>
</dbReference>
<dbReference type="GeneID" id="63864689"/>
<evidence type="ECO:0000256" key="5">
    <source>
        <dbReference type="ARBA" id="ARBA00022980"/>
    </source>
</evidence>
<sequence length="914" mass="103348">MDITAQNFGLTLPMLLDELSTCCFVALDFEFSGIAKSLDGGTSRRSTLQERYEEVKTSADHFQILQVGLTICHEDPKEGIYTLRPYNLYLSPIIDDRLGIERHWSFQSSAVSFLLTHRFSMDSLFRNGVGYLSRDEEIKAVARVTERFKRPEATTTIGVDETESESIAFLQEVRRLVDEWLALGTARGNYLNIPPASRPGAVEKPGLMPVELNRFQKRLIYQLIEVEYPLLKAFGRPAGFLQIIDRDEKREQAVLAQKIESTQKRAWEQTGFRWVAEALAGGDLTNLPQDYFSNRWAGLQGPRPQLNSDQIKQGLRATRPVLVGHNLFTDLIYFCRCFFGPLPDRVEEFQSMTHEMFPVLMDTKYMATHDCGSINPTSSLQDIHNKLAPNPYPKTKLASRHTKYEAQGINHEAGYDSLLTAEVFIKLSAQLRDRGADDEPTPPAQELIWQGQPITQIQTPDRGAYKTEFGQGQRLSLPIQQQNRDRSKNTQGTGLTPKSGRPASAESHEQLVEHTINNYMNLRTGEAEEASKSAALSVSAGSPGASGMALRPSNSIAIQDRANRGRLIPRLDAKFWSTYGNKLRVFGTQERVCHFGPSASDSRVCRSCQETIVRRQYASAATTQGTPETTTAPPSSAFPVVKPTHTIKAGVLLSRQPQITRDLTDFEKAYFFYQRRLNERLTLPFTKYFYFKRGTPADEDWKRKIRERQTAARDIGKYNAYSKDAWNDELLVGAVESDPAHQVEMLVQDAEATANATSQDTSKKEEIPRPFPRWTEADEKGDDKSLNRALQRTLYLLVQSKEGYWKLPSSAVEPEETMKQAAQRTLAQAAGVNMNTWFVGYHPVGHYVYNLRKPSSELRGEKTFFMKARIFTGQADLTGNADNLTDFKWLAKDEIAKYVRPQYYASIKNMLAER</sequence>
<evidence type="ECO:0000259" key="10">
    <source>
        <dbReference type="Pfam" id="PF11788"/>
    </source>
</evidence>
<dbReference type="InterPro" id="IPR033650">
    <property type="entry name" value="Ribosomal_mL46_NUDIX"/>
</dbReference>
<dbReference type="FunFam" id="3.90.79.10:FF:000018">
    <property type="entry name" value="39S ribosomal protein L46, mitochondrial"/>
    <property type="match status" value="1"/>
</dbReference>
<protein>
    <recommendedName>
        <fullName evidence="8">Large ribosomal subunit protein mL46</fullName>
    </recommendedName>
</protein>
<dbReference type="InterPro" id="IPR021757">
    <property type="entry name" value="Ribosomal_mL46_N"/>
</dbReference>
<evidence type="ECO:0000256" key="1">
    <source>
        <dbReference type="ARBA" id="ARBA00004173"/>
    </source>
</evidence>
<dbReference type="GO" id="GO:0005634">
    <property type="term" value="C:nucleus"/>
    <property type="evidence" value="ECO:0007669"/>
    <property type="project" value="TreeGrafter"/>
</dbReference>